<organism evidence="1 2">
    <name type="scientific">Lentibacillus populi</name>
    <dbReference type="NCBI Taxonomy" id="1827502"/>
    <lineage>
        <taxon>Bacteria</taxon>
        <taxon>Bacillati</taxon>
        <taxon>Bacillota</taxon>
        <taxon>Bacilli</taxon>
        <taxon>Bacillales</taxon>
        <taxon>Bacillaceae</taxon>
        <taxon>Lentibacillus</taxon>
    </lineage>
</organism>
<dbReference type="RefSeq" id="WP_088049347.1">
    <property type="nucleotide sequence ID" value="NZ_BMJD01000064.1"/>
</dbReference>
<protein>
    <submittedName>
        <fullName evidence="1">Uncharacterized protein</fullName>
    </submittedName>
</protein>
<gene>
    <name evidence="1" type="ORF">GCM10011409_43080</name>
</gene>
<sequence>MAKVTKLKIPELKKNLKNYDQKELINVIADLYKLNDDVKDFLSVKFMGEEKIRELFERAKKEIEDEFFPEKGFGKMRLAKAKRAISDFKKLTGDLFRTIDLMLCYVEVGTEFTNTYGDIDEKFYDSMESMFHKVAKACEKDETLFIHFNDRLRAVVADSGGIGWGYHDSLTDIYNSLILVKR</sequence>
<reference evidence="1" key="2">
    <citation type="submission" date="2020-09" db="EMBL/GenBank/DDBJ databases">
        <authorList>
            <person name="Sun Q."/>
            <person name="Zhou Y."/>
        </authorList>
    </citation>
    <scope>NUCLEOTIDE SEQUENCE</scope>
    <source>
        <strain evidence="1">CGMCC 1.15454</strain>
    </source>
</reference>
<reference evidence="1" key="1">
    <citation type="journal article" date="2014" name="Int. J. Syst. Evol. Microbiol.">
        <title>Complete genome sequence of Corynebacterium casei LMG S-19264T (=DSM 44701T), isolated from a smear-ripened cheese.</title>
        <authorList>
            <consortium name="US DOE Joint Genome Institute (JGI-PGF)"/>
            <person name="Walter F."/>
            <person name="Albersmeier A."/>
            <person name="Kalinowski J."/>
            <person name="Ruckert C."/>
        </authorList>
    </citation>
    <scope>NUCLEOTIDE SEQUENCE</scope>
    <source>
        <strain evidence="1">CGMCC 1.15454</strain>
    </source>
</reference>
<accession>A0A9W5U248</accession>
<evidence type="ECO:0000313" key="1">
    <source>
        <dbReference type="EMBL" id="GGB61219.1"/>
    </source>
</evidence>
<comment type="caution">
    <text evidence="1">The sequence shown here is derived from an EMBL/GenBank/DDBJ whole genome shotgun (WGS) entry which is preliminary data.</text>
</comment>
<dbReference type="Proteomes" id="UP000621492">
    <property type="component" value="Unassembled WGS sequence"/>
</dbReference>
<evidence type="ECO:0000313" key="2">
    <source>
        <dbReference type="Proteomes" id="UP000621492"/>
    </source>
</evidence>
<dbReference type="Pfam" id="PF19652">
    <property type="entry name" value="DUF6155"/>
    <property type="match status" value="1"/>
</dbReference>
<keyword evidence="2" id="KW-1185">Reference proteome</keyword>
<dbReference type="EMBL" id="BMJD01000064">
    <property type="protein sequence ID" value="GGB61219.1"/>
    <property type="molecule type" value="Genomic_DNA"/>
</dbReference>
<name>A0A9W5U248_9BACI</name>
<dbReference type="InterPro" id="IPR046153">
    <property type="entry name" value="DUF6155"/>
</dbReference>
<proteinExistence type="predicted"/>
<dbReference type="AlphaFoldDB" id="A0A9W5U248"/>